<evidence type="ECO:0000256" key="1">
    <source>
        <dbReference type="SAM" id="MobiDB-lite"/>
    </source>
</evidence>
<keyword evidence="4" id="KW-1185">Reference proteome</keyword>
<dbReference type="SUPFAM" id="SSF52540">
    <property type="entry name" value="P-loop containing nucleoside triphosphate hydrolases"/>
    <property type="match status" value="1"/>
</dbReference>
<dbReference type="RefSeq" id="WP_152098355.1">
    <property type="nucleotide sequence ID" value="NZ_AP021861.1"/>
</dbReference>
<reference evidence="4" key="1">
    <citation type="submission" date="2019-10" db="EMBL/GenBank/DDBJ databases">
        <title>Lacipirellula parvula gen. nov., sp. nov., representing a lineage of planctomycetes widespread in freshwater anoxic habitats, and description of the family Lacipirellulaceae.</title>
        <authorList>
            <person name="Dedysh S.N."/>
            <person name="Kulichevskaya I.S."/>
            <person name="Beletsky A.V."/>
            <person name="Rakitin A.L."/>
            <person name="Mardanov A.V."/>
            <person name="Ivanova A.A."/>
            <person name="Saltykova V.X."/>
            <person name="Rijpstra W.I.C."/>
            <person name="Sinninghe Damste J.S."/>
            <person name="Ravin N.V."/>
        </authorList>
    </citation>
    <scope>NUCLEOTIDE SEQUENCE [LARGE SCALE GENOMIC DNA]</scope>
    <source>
        <strain evidence="4">PX69</strain>
    </source>
</reference>
<organism evidence="3 4">
    <name type="scientific">Lacipirellula parvula</name>
    <dbReference type="NCBI Taxonomy" id="2650471"/>
    <lineage>
        <taxon>Bacteria</taxon>
        <taxon>Pseudomonadati</taxon>
        <taxon>Planctomycetota</taxon>
        <taxon>Planctomycetia</taxon>
        <taxon>Pirellulales</taxon>
        <taxon>Lacipirellulaceae</taxon>
        <taxon>Lacipirellula</taxon>
    </lineage>
</organism>
<dbReference type="AlphaFoldDB" id="A0A5K7XHE5"/>
<proteinExistence type="predicted"/>
<dbReference type="GO" id="GO:0000731">
    <property type="term" value="P:DNA synthesis involved in DNA repair"/>
    <property type="evidence" value="ECO:0007669"/>
    <property type="project" value="TreeGrafter"/>
</dbReference>
<feature type="compositionally biased region" description="Acidic residues" evidence="1">
    <location>
        <begin position="209"/>
        <end position="235"/>
    </location>
</feature>
<dbReference type="PANTHER" id="PTHR32182">
    <property type="entry name" value="DNA REPLICATION AND REPAIR PROTEIN RECF"/>
    <property type="match status" value="1"/>
</dbReference>
<protein>
    <recommendedName>
        <fullName evidence="2">Endonuclease GajA/Old nuclease/RecF-like AAA domain-containing protein</fullName>
    </recommendedName>
</protein>
<dbReference type="Gene3D" id="3.40.50.300">
    <property type="entry name" value="P-loop containing nucleotide triphosphate hydrolases"/>
    <property type="match status" value="2"/>
</dbReference>
<feature type="domain" description="Endonuclease GajA/Old nuclease/RecF-like AAA" evidence="2">
    <location>
        <begin position="483"/>
        <end position="605"/>
    </location>
</feature>
<evidence type="ECO:0000259" key="2">
    <source>
        <dbReference type="Pfam" id="PF13175"/>
    </source>
</evidence>
<dbReference type="InterPro" id="IPR027417">
    <property type="entry name" value="P-loop_NTPase"/>
</dbReference>
<dbReference type="EMBL" id="AP021861">
    <property type="protein sequence ID" value="BBO32379.1"/>
    <property type="molecule type" value="Genomic_DNA"/>
</dbReference>
<dbReference type="Pfam" id="PF13175">
    <property type="entry name" value="AAA_15"/>
    <property type="match status" value="1"/>
</dbReference>
<gene>
    <name evidence="3" type="ORF">PLANPX_1991</name>
</gene>
<dbReference type="KEGG" id="lpav:PLANPX_1991"/>
<evidence type="ECO:0000313" key="3">
    <source>
        <dbReference type="EMBL" id="BBO32379.1"/>
    </source>
</evidence>
<feature type="region of interest" description="Disordered" evidence="1">
    <location>
        <begin position="208"/>
        <end position="258"/>
    </location>
</feature>
<accession>A0A5K7XHE5</accession>
<dbReference type="GO" id="GO:0006302">
    <property type="term" value="P:double-strand break repair"/>
    <property type="evidence" value="ECO:0007669"/>
    <property type="project" value="TreeGrafter"/>
</dbReference>
<dbReference type="InterPro" id="IPR041685">
    <property type="entry name" value="AAA_GajA/Old/RecF-like"/>
</dbReference>
<sequence length="877" mass="100578">MKLVAAHIDAFRSIIGRTLELSHECLGLVGINESGKSNVLAALSVLAEDTPLKGSDAPKMNRKLDPAIRFEFVLDASEKQTVRDQLMRWQELSNASDLACDVEQCRLTYHVCFDSKRNQELRFFTVDGAEIDERFLVRKFGEETRGRLIEMPGGVQKLDDVVLCTIEIIQSNKMTSIKLSEILEIESAIEDIRGKIAQLIESAIRAADDEHDGLETEAEDDEEQEDDNEEEEIDEESHKDDDSGNEIDSDPPINEPHREISEDDLQRHLPASKLTEYLQLQRRLQSLELSKFGATGDLEHAYNVPALIASNRADIERLCRRLEGYNSRRDANELAISELSSLKTLTAEQKKQLVYERKQFANRSRLIENAQRELNRTRLELAALETPLTDWFTTSKADLNLQLGDALDSHFGSQLPRVVMWTHSDRYMLQGETDFGTMTTVEHLDELSRPLLNLFRIGLNLDTLEGIKETIGEIQSDGGQRTRYQTQINRRLKDYLKQVWPTYDQQLHISLEQERIRVQFFDPSCDDASYFNMQERSQGCQTFISFLLTIGAEAKTGVISNSLLLLDEPEIHLHPSGVRYMLKELIEASRHSNTVVFATHSVFMIDTENYDRHVIVKKEQELTVIQPSRRDRIGFFMQEEVLYSALDVHPTRDFGLRQQFNFVFEGDGDATLFESYFTRGLRVETRPFELNKTSFYQGGKCGDILKYFKRTPIQLGATWIFLLDRDMPADELRTFLVNRFQPFVDQFVFVYQYSEADRTDITTTELEDMLPIPFLSRSIVSASEATGVSVPEDDRRDGESFDAEMIRKIIDADDRKRFETSFKSHLNRNLRDACKGLRKHEDFIASFPKYTAWADRVVGDIAAKRNGATSKPKTSTQ</sequence>
<dbReference type="Proteomes" id="UP000326837">
    <property type="component" value="Chromosome"/>
</dbReference>
<dbReference type="PANTHER" id="PTHR32182:SF22">
    <property type="entry name" value="ATP-DEPENDENT ENDONUCLEASE, OLD FAMILY-RELATED"/>
    <property type="match status" value="1"/>
</dbReference>
<evidence type="ECO:0000313" key="4">
    <source>
        <dbReference type="Proteomes" id="UP000326837"/>
    </source>
</evidence>
<name>A0A5K7XHE5_9BACT</name>